<accession>A0A0D2LZN5</accession>
<proteinExistence type="predicted"/>
<dbReference type="AlphaFoldDB" id="A0A0D2LZN5"/>
<evidence type="ECO:0000313" key="2">
    <source>
        <dbReference type="Proteomes" id="UP000054498"/>
    </source>
</evidence>
<dbReference type="GeneID" id="25730581"/>
<sequence length="106" mass="11696">MSRVAALLSVPPHKARRLRRVGDAAALFDAIATRPAQPRVSEVELRLWLAGSGCSASEVERVLRLLRGLVARDEGAEFLTCWQFVAGWPWVTHALEVYGIDWASAL</sequence>
<name>A0A0D2LZN5_9CHLO</name>
<reference evidence="1 2" key="1">
    <citation type="journal article" date="2013" name="BMC Genomics">
        <title>Reconstruction of the lipid metabolism for the microalga Monoraphidium neglectum from its genome sequence reveals characteristics suitable for biofuel production.</title>
        <authorList>
            <person name="Bogen C."/>
            <person name="Al-Dilaimi A."/>
            <person name="Albersmeier A."/>
            <person name="Wichmann J."/>
            <person name="Grundmann M."/>
            <person name="Rupp O."/>
            <person name="Lauersen K.J."/>
            <person name="Blifernez-Klassen O."/>
            <person name="Kalinowski J."/>
            <person name="Goesmann A."/>
            <person name="Mussgnug J.H."/>
            <person name="Kruse O."/>
        </authorList>
    </citation>
    <scope>NUCLEOTIDE SEQUENCE [LARGE SCALE GENOMIC DNA]</scope>
    <source>
        <strain evidence="1 2">SAG 48.87</strain>
    </source>
</reference>
<dbReference type="RefSeq" id="XP_013893836.1">
    <property type="nucleotide sequence ID" value="XM_014038382.1"/>
</dbReference>
<organism evidence="1 2">
    <name type="scientific">Monoraphidium neglectum</name>
    <dbReference type="NCBI Taxonomy" id="145388"/>
    <lineage>
        <taxon>Eukaryota</taxon>
        <taxon>Viridiplantae</taxon>
        <taxon>Chlorophyta</taxon>
        <taxon>core chlorophytes</taxon>
        <taxon>Chlorophyceae</taxon>
        <taxon>CS clade</taxon>
        <taxon>Sphaeropleales</taxon>
        <taxon>Selenastraceae</taxon>
        <taxon>Monoraphidium</taxon>
    </lineage>
</organism>
<dbReference type="KEGG" id="mng:MNEG_13148"/>
<evidence type="ECO:0000313" key="1">
    <source>
        <dbReference type="EMBL" id="KIY94816.1"/>
    </source>
</evidence>
<dbReference type="Proteomes" id="UP000054498">
    <property type="component" value="Unassembled WGS sequence"/>
</dbReference>
<gene>
    <name evidence="1" type="ORF">MNEG_13148</name>
</gene>
<keyword evidence="2" id="KW-1185">Reference proteome</keyword>
<protein>
    <submittedName>
        <fullName evidence="1">Uncharacterized protein</fullName>
    </submittedName>
</protein>
<dbReference type="EMBL" id="KK103871">
    <property type="protein sequence ID" value="KIY94816.1"/>
    <property type="molecule type" value="Genomic_DNA"/>
</dbReference>
<dbReference type="OrthoDB" id="535462at2759"/>